<dbReference type="STRING" id="1217970.SAMN05444002_3283"/>
<dbReference type="AlphaFoldDB" id="A0A1N6HDE6"/>
<feature type="compositionally biased region" description="Acidic residues" evidence="2">
    <location>
        <begin position="613"/>
        <end position="651"/>
    </location>
</feature>
<evidence type="ECO:0000313" key="5">
    <source>
        <dbReference type="EMBL" id="SIO17810.1"/>
    </source>
</evidence>
<keyword evidence="3" id="KW-0732">Signal</keyword>
<evidence type="ECO:0000313" key="6">
    <source>
        <dbReference type="Proteomes" id="UP000184932"/>
    </source>
</evidence>
<dbReference type="Pfam" id="PF04972">
    <property type="entry name" value="BON"/>
    <property type="match status" value="1"/>
</dbReference>
<organism evidence="5 6">
    <name type="scientific">Vannielia litorea</name>
    <dbReference type="NCBI Taxonomy" id="1217970"/>
    <lineage>
        <taxon>Bacteria</taxon>
        <taxon>Pseudomonadati</taxon>
        <taxon>Pseudomonadota</taxon>
        <taxon>Alphaproteobacteria</taxon>
        <taxon>Rhodobacterales</taxon>
        <taxon>Paracoccaceae</taxon>
        <taxon>Vannielia</taxon>
    </lineage>
</organism>
<dbReference type="Pfam" id="PF00691">
    <property type="entry name" value="OmpA"/>
    <property type="match status" value="1"/>
</dbReference>
<feature type="region of interest" description="Disordered" evidence="2">
    <location>
        <begin position="347"/>
        <end position="368"/>
    </location>
</feature>
<feature type="signal peptide" evidence="3">
    <location>
        <begin position="1"/>
        <end position="26"/>
    </location>
</feature>
<dbReference type="InterPro" id="IPR050330">
    <property type="entry name" value="Bact_OuterMem_StrucFunc"/>
</dbReference>
<dbReference type="GO" id="GO:0016020">
    <property type="term" value="C:membrane"/>
    <property type="evidence" value="ECO:0007669"/>
    <property type="project" value="UniProtKB-UniRule"/>
</dbReference>
<feature type="region of interest" description="Disordered" evidence="2">
    <location>
        <begin position="610"/>
        <end position="651"/>
    </location>
</feature>
<feature type="chain" id="PRO_5012139156" evidence="3">
    <location>
        <begin position="27"/>
        <end position="651"/>
    </location>
</feature>
<feature type="domain" description="OmpA-like" evidence="4">
    <location>
        <begin position="493"/>
        <end position="613"/>
    </location>
</feature>
<dbReference type="InterPro" id="IPR006665">
    <property type="entry name" value="OmpA-like"/>
</dbReference>
<dbReference type="OrthoDB" id="5525824at2"/>
<sequence>MQLSPKAVTFIALLVAAVLCYFSATAAAGLIERGSQSAVKTALIEGGHDWAAVETDGLQVLISGTAPSEAARFRALSATGAVVDASRVIDQIEVEPAKPITAPQFSIEILRNDDGISMIGLIPAEVDRDAFAGRITQTVGNDIAVTDLLETADYPLPDGWDRAVKFGLYALKMLPRSKVSIAADRVAVTAISSSGAEKRRLETMLAREAPEGVQLVVDISAPRPVITPFTLRFLIDENGTARFDACSADTEESRRRILAAARAVGLEGQVDCVLGLGVPTPDWARAAEQAIAAVGELGGGAITFSDADISLVALAGTSQASFDKVVGELESNLPEVFSLASSLPEKASVDGTGEADQGPPEFVATRSPEGRVQLRGRVTNEQVREAVKSFAQASFGSEAVYLATRLDPDLPDGWPIRVLAGLTALGHLNSGSVVVQPAYIEVRGTTGNPDAKAEIARHLAEKLGEGAHYEIAVTYEAQLDPLADLPTPEQCVARIVAINEATKITFEPGSTEISGPAVGVMDRIAEVLKGKCSEVDFEMEIGGHTDSQGREQMNQQLSQQRADAVLKALMDRRVLTSGITATGYGEEMPIADNDTEEGREANRRIEFTLVSEDALDAAEEAGADGSDGAEGEDPADAGAEDQEGEAETTGE</sequence>
<dbReference type="CDD" id="cd07185">
    <property type="entry name" value="OmpA_C-like"/>
    <property type="match status" value="1"/>
</dbReference>
<reference evidence="6" key="1">
    <citation type="submission" date="2016-11" db="EMBL/GenBank/DDBJ databases">
        <authorList>
            <person name="Varghese N."/>
            <person name="Submissions S."/>
        </authorList>
    </citation>
    <scope>NUCLEOTIDE SEQUENCE [LARGE SCALE GENOMIC DNA]</scope>
    <source>
        <strain evidence="6">DSM 29440</strain>
    </source>
</reference>
<evidence type="ECO:0000259" key="4">
    <source>
        <dbReference type="PROSITE" id="PS51123"/>
    </source>
</evidence>
<evidence type="ECO:0000256" key="1">
    <source>
        <dbReference type="PROSITE-ProRule" id="PRU00473"/>
    </source>
</evidence>
<dbReference type="PANTHER" id="PTHR30329">
    <property type="entry name" value="STATOR ELEMENT OF FLAGELLAR MOTOR COMPLEX"/>
    <property type="match status" value="1"/>
</dbReference>
<dbReference type="Gene3D" id="3.40.1520.20">
    <property type="match status" value="3"/>
</dbReference>
<dbReference type="InterPro" id="IPR036737">
    <property type="entry name" value="OmpA-like_sf"/>
</dbReference>
<dbReference type="Gene3D" id="3.30.1330.60">
    <property type="entry name" value="OmpA-like domain"/>
    <property type="match status" value="1"/>
</dbReference>
<accession>A0A1N6HDE6</accession>
<name>A0A1N6HDE6_9RHOB</name>
<keyword evidence="1" id="KW-0472">Membrane</keyword>
<evidence type="ECO:0000256" key="3">
    <source>
        <dbReference type="SAM" id="SignalP"/>
    </source>
</evidence>
<dbReference type="InterPro" id="IPR007055">
    <property type="entry name" value="BON_dom"/>
</dbReference>
<evidence type="ECO:0000256" key="2">
    <source>
        <dbReference type="SAM" id="MobiDB-lite"/>
    </source>
</evidence>
<dbReference type="SUPFAM" id="SSF103088">
    <property type="entry name" value="OmpA-like"/>
    <property type="match status" value="1"/>
</dbReference>
<dbReference type="EMBL" id="FSRL01000001">
    <property type="protein sequence ID" value="SIO17810.1"/>
    <property type="molecule type" value="Genomic_DNA"/>
</dbReference>
<dbReference type="PROSITE" id="PS51123">
    <property type="entry name" value="OMPA_2"/>
    <property type="match status" value="1"/>
</dbReference>
<gene>
    <name evidence="5" type="ORF">SAMN05444002_3283</name>
</gene>
<dbReference type="RefSeq" id="WP_074257201.1">
    <property type="nucleotide sequence ID" value="NZ_FSRL01000001.1"/>
</dbReference>
<dbReference type="Proteomes" id="UP000184932">
    <property type="component" value="Unassembled WGS sequence"/>
</dbReference>
<proteinExistence type="predicted"/>
<keyword evidence="6" id="KW-1185">Reference proteome</keyword>
<dbReference type="PANTHER" id="PTHR30329:SF21">
    <property type="entry name" value="LIPOPROTEIN YIAD-RELATED"/>
    <property type="match status" value="1"/>
</dbReference>
<protein>
    <submittedName>
        <fullName evidence="5">OmpA-OmpF porin, OOP family</fullName>
    </submittedName>
</protein>